<evidence type="ECO:0000256" key="3">
    <source>
        <dbReference type="ARBA" id="ARBA00022737"/>
    </source>
</evidence>
<keyword evidence="2" id="KW-0732">Signal</keyword>
<dbReference type="Gene3D" id="2.10.25.10">
    <property type="entry name" value="Laminin"/>
    <property type="match status" value="2"/>
</dbReference>
<evidence type="ECO:0000256" key="4">
    <source>
        <dbReference type="ARBA" id="ARBA00023157"/>
    </source>
</evidence>
<feature type="domain" description="EGF-like" evidence="7">
    <location>
        <begin position="10"/>
        <end position="46"/>
    </location>
</feature>
<dbReference type="Proteomes" id="UP001152320">
    <property type="component" value="Chromosome 4"/>
</dbReference>
<evidence type="ECO:0000259" key="7">
    <source>
        <dbReference type="PROSITE" id="PS50026"/>
    </source>
</evidence>
<dbReference type="InterPro" id="IPR001881">
    <property type="entry name" value="EGF-like_Ca-bd_dom"/>
</dbReference>
<keyword evidence="1 6" id="KW-0245">EGF-like domain</keyword>
<evidence type="ECO:0000256" key="1">
    <source>
        <dbReference type="ARBA" id="ARBA00022536"/>
    </source>
</evidence>
<comment type="caution">
    <text evidence="6">Lacks conserved residue(s) required for the propagation of feature annotation.</text>
</comment>
<dbReference type="GO" id="GO:0007219">
    <property type="term" value="P:Notch signaling pathway"/>
    <property type="evidence" value="ECO:0007669"/>
    <property type="project" value="TreeGrafter"/>
</dbReference>
<dbReference type="OrthoDB" id="5989315at2759"/>
<keyword evidence="4 6" id="KW-1015">Disulfide bond</keyword>
<organism evidence="8 9">
    <name type="scientific">Holothuria leucospilota</name>
    <name type="common">Black long sea cucumber</name>
    <name type="synonym">Mertensiothuria leucospilota</name>
    <dbReference type="NCBI Taxonomy" id="206669"/>
    <lineage>
        <taxon>Eukaryota</taxon>
        <taxon>Metazoa</taxon>
        <taxon>Echinodermata</taxon>
        <taxon>Eleutherozoa</taxon>
        <taxon>Echinozoa</taxon>
        <taxon>Holothuroidea</taxon>
        <taxon>Aspidochirotacea</taxon>
        <taxon>Aspidochirotida</taxon>
        <taxon>Holothuriidae</taxon>
        <taxon>Holothuria</taxon>
    </lineage>
</organism>
<dbReference type="PROSITE" id="PS01187">
    <property type="entry name" value="EGF_CA"/>
    <property type="match status" value="1"/>
</dbReference>
<reference evidence="8" key="1">
    <citation type="submission" date="2021-10" db="EMBL/GenBank/DDBJ databases">
        <title>Tropical sea cucumber genome reveals ecological adaptation and Cuvierian tubules defense mechanism.</title>
        <authorList>
            <person name="Chen T."/>
        </authorList>
    </citation>
    <scope>NUCLEOTIDE SEQUENCE</scope>
    <source>
        <strain evidence="8">Nanhai2018</strain>
        <tissue evidence="8">Muscle</tissue>
    </source>
</reference>
<feature type="domain" description="EGF-like" evidence="7">
    <location>
        <begin position="48"/>
        <end position="84"/>
    </location>
</feature>
<dbReference type="SMART" id="SM00181">
    <property type="entry name" value="EGF"/>
    <property type="match status" value="2"/>
</dbReference>
<dbReference type="GO" id="GO:0005509">
    <property type="term" value="F:calcium ion binding"/>
    <property type="evidence" value="ECO:0007669"/>
    <property type="project" value="InterPro"/>
</dbReference>
<evidence type="ECO:0000256" key="6">
    <source>
        <dbReference type="PROSITE-ProRule" id="PRU00076"/>
    </source>
</evidence>
<comment type="caution">
    <text evidence="8">The sequence shown here is derived from an EMBL/GenBank/DDBJ whole genome shotgun (WGS) entry which is preliminary data.</text>
</comment>
<dbReference type="InterPro" id="IPR000152">
    <property type="entry name" value="EGF-type_Asp/Asn_hydroxyl_site"/>
</dbReference>
<evidence type="ECO:0000256" key="5">
    <source>
        <dbReference type="ARBA" id="ARBA00023180"/>
    </source>
</evidence>
<dbReference type="SUPFAM" id="SSF57196">
    <property type="entry name" value="EGF/Laminin"/>
    <property type="match status" value="2"/>
</dbReference>
<evidence type="ECO:0000256" key="2">
    <source>
        <dbReference type="ARBA" id="ARBA00022729"/>
    </source>
</evidence>
<evidence type="ECO:0000313" key="8">
    <source>
        <dbReference type="EMBL" id="KAJ8042702.1"/>
    </source>
</evidence>
<dbReference type="FunFam" id="2.10.25.10:FF:000434">
    <property type="entry name" value="Predicted protein"/>
    <property type="match status" value="1"/>
</dbReference>
<name>A0A9Q1HB39_HOLLE</name>
<keyword evidence="9" id="KW-1185">Reference proteome</keyword>
<dbReference type="PROSITE" id="PS00010">
    <property type="entry name" value="ASX_HYDROXYL"/>
    <property type="match status" value="1"/>
</dbReference>
<dbReference type="CDD" id="cd00054">
    <property type="entry name" value="EGF_CA"/>
    <property type="match status" value="2"/>
</dbReference>
<dbReference type="GO" id="GO:0005112">
    <property type="term" value="F:Notch binding"/>
    <property type="evidence" value="ECO:0007669"/>
    <property type="project" value="TreeGrafter"/>
</dbReference>
<dbReference type="PANTHER" id="PTHR12916">
    <property type="entry name" value="CYTOCHROME C OXIDASE POLYPEPTIDE VIC-2"/>
    <property type="match status" value="1"/>
</dbReference>
<dbReference type="Pfam" id="PF00008">
    <property type="entry name" value="EGF"/>
    <property type="match status" value="2"/>
</dbReference>
<dbReference type="AlphaFoldDB" id="A0A9Q1HB39"/>
<accession>A0A9Q1HB39</accession>
<dbReference type="PROSITE" id="PS50026">
    <property type="entry name" value="EGF_3"/>
    <property type="match status" value="2"/>
</dbReference>
<feature type="disulfide bond" evidence="6">
    <location>
        <begin position="74"/>
        <end position="83"/>
    </location>
</feature>
<keyword evidence="5" id="KW-0325">Glycoprotein</keyword>
<proteinExistence type="predicted"/>
<feature type="disulfide bond" evidence="6">
    <location>
        <begin position="36"/>
        <end position="45"/>
    </location>
</feature>
<dbReference type="EMBL" id="JAIZAY010000004">
    <property type="protein sequence ID" value="KAJ8042702.1"/>
    <property type="molecule type" value="Genomic_DNA"/>
</dbReference>
<gene>
    <name evidence="8" type="ORF">HOLleu_09525</name>
</gene>
<dbReference type="SMART" id="SM00179">
    <property type="entry name" value="EGF_CA"/>
    <property type="match status" value="2"/>
</dbReference>
<dbReference type="PROSITE" id="PS01186">
    <property type="entry name" value="EGF_2"/>
    <property type="match status" value="2"/>
</dbReference>
<sequence>MLYGFYQDSDTDECYSNPCNFGGTCVGIGNEFKCECAPGYEGDFCETDTDECYSNPCQFGGTCSDFVNKFKCDCAPGYEGDFCERASRKLQVPV</sequence>
<dbReference type="PROSITE" id="PS00022">
    <property type="entry name" value="EGF_1"/>
    <property type="match status" value="2"/>
</dbReference>
<protein>
    <submittedName>
        <fullName evidence="8">Versican core protein</fullName>
    </submittedName>
</protein>
<dbReference type="FunFam" id="2.10.25.10:FF:000327">
    <property type="entry name" value="neurogenic locus notch homolog protein 4"/>
    <property type="match status" value="1"/>
</dbReference>
<dbReference type="InterPro" id="IPR018097">
    <property type="entry name" value="EGF_Ca-bd_CS"/>
</dbReference>
<dbReference type="InterPro" id="IPR000742">
    <property type="entry name" value="EGF"/>
</dbReference>
<dbReference type="PRINTS" id="PR00010">
    <property type="entry name" value="EGFBLOOD"/>
</dbReference>
<evidence type="ECO:0000313" key="9">
    <source>
        <dbReference type="Proteomes" id="UP001152320"/>
    </source>
</evidence>
<keyword evidence="3" id="KW-0677">Repeat</keyword>
<dbReference type="PANTHER" id="PTHR12916:SF9">
    <property type="entry name" value="NEUROGENIC LOCUS NOTCH HOMOLOG PROTEIN 1-RELATED"/>
    <property type="match status" value="1"/>
</dbReference>